<feature type="transmembrane region" description="Helical" evidence="1">
    <location>
        <begin position="52"/>
        <end position="74"/>
    </location>
</feature>
<evidence type="ECO:0000256" key="1">
    <source>
        <dbReference type="SAM" id="Phobius"/>
    </source>
</evidence>
<keyword evidence="1" id="KW-0472">Membrane</keyword>
<keyword evidence="1" id="KW-0812">Transmembrane</keyword>
<reference evidence="2" key="1">
    <citation type="submission" date="2019-04" db="EMBL/GenBank/DDBJ databases">
        <authorList>
            <person name="Cao Y."/>
            <person name="Sun X."/>
            <person name="Zhang Y."/>
        </authorList>
    </citation>
    <scope>NUCLEOTIDE SEQUENCE</scope>
</reference>
<evidence type="ECO:0000313" key="3">
    <source>
        <dbReference type="Proteomes" id="UP000435653"/>
    </source>
</evidence>
<evidence type="ECO:0000313" key="2">
    <source>
        <dbReference type="EMBL" id="QDF45943.1"/>
    </source>
</evidence>
<sequence>MKRWIYMLFLLILTACAQLPEATGEVAQAVSSAEAVTQATEVGKIVNQDINVPIWVVGIVALGFWCVRTPWGLISDFLKVRRLG</sequence>
<dbReference type="Proteomes" id="UP000435653">
    <property type="component" value="Segment"/>
</dbReference>
<name>A0A6B7HXD0_9CAUD</name>
<keyword evidence="3" id="KW-1185">Reference proteome</keyword>
<protein>
    <submittedName>
        <fullName evidence="2">Uncharacterized protein</fullName>
    </submittedName>
</protein>
<gene>
    <name evidence="2" type="ORF">vBVpaPMGD2_4</name>
</gene>
<accession>A0A6B7HXD0</accession>
<keyword evidence="1" id="KW-1133">Transmembrane helix</keyword>
<dbReference type="PROSITE" id="PS51257">
    <property type="entry name" value="PROKAR_LIPOPROTEIN"/>
    <property type="match status" value="1"/>
</dbReference>
<dbReference type="EMBL" id="MK820013">
    <property type="protein sequence ID" value="QDF45943.1"/>
    <property type="molecule type" value="Genomic_DNA"/>
</dbReference>
<proteinExistence type="predicted"/>
<organism evidence="2 3">
    <name type="scientific">Vibrio phage vB_VpaP_MGD2</name>
    <dbReference type="NCBI Taxonomy" id="2565877"/>
    <lineage>
        <taxon>Viruses</taxon>
        <taxon>Duplodnaviria</taxon>
        <taxon>Heunggongvirae</taxon>
        <taxon>Uroviricota</taxon>
        <taxon>Caudoviricetes</taxon>
        <taxon>Autographivirales</taxon>
        <taxon>Autosignataviridae</taxon>
        <taxon>Colwellvirinae</taxon>
        <taxon>Kaohsiungvirus</taxon>
        <taxon>Kaohsiungvirus MGD2</taxon>
    </lineage>
</organism>